<accession>A0A0B0PZ81</accession>
<dbReference type="EMBL" id="KN455078">
    <property type="protein sequence ID" value="KHG30212.1"/>
    <property type="molecule type" value="Genomic_DNA"/>
</dbReference>
<dbReference type="Proteomes" id="UP000032142">
    <property type="component" value="Unassembled WGS sequence"/>
</dbReference>
<keyword evidence="2" id="KW-1185">Reference proteome</keyword>
<sequence length="80" mass="8785">MAYFCPHGQRTGECLSRVQHMVMLHGRVSPGVPYDVKSVLSTAKAHGCVASHVTQVRFDPGQYVCPDLTWSRHTGMSNAV</sequence>
<name>A0A0B0PZ81_GOSAR</name>
<organism evidence="1 2">
    <name type="scientific">Gossypium arboreum</name>
    <name type="common">Tree cotton</name>
    <name type="synonym">Gossypium nanking</name>
    <dbReference type="NCBI Taxonomy" id="29729"/>
    <lineage>
        <taxon>Eukaryota</taxon>
        <taxon>Viridiplantae</taxon>
        <taxon>Streptophyta</taxon>
        <taxon>Embryophyta</taxon>
        <taxon>Tracheophyta</taxon>
        <taxon>Spermatophyta</taxon>
        <taxon>Magnoliopsida</taxon>
        <taxon>eudicotyledons</taxon>
        <taxon>Gunneridae</taxon>
        <taxon>Pentapetalae</taxon>
        <taxon>rosids</taxon>
        <taxon>malvids</taxon>
        <taxon>Malvales</taxon>
        <taxon>Malvaceae</taxon>
        <taxon>Malvoideae</taxon>
        <taxon>Gossypium</taxon>
    </lineage>
</organism>
<proteinExistence type="predicted"/>
<protein>
    <submittedName>
        <fullName evidence="1">Uncharacterized protein</fullName>
    </submittedName>
</protein>
<evidence type="ECO:0000313" key="2">
    <source>
        <dbReference type="Proteomes" id="UP000032142"/>
    </source>
</evidence>
<dbReference type="AlphaFoldDB" id="A0A0B0PZ81"/>
<gene>
    <name evidence="1" type="ORF">F383_35952</name>
</gene>
<reference evidence="2" key="1">
    <citation type="submission" date="2014-09" db="EMBL/GenBank/DDBJ databases">
        <authorList>
            <person name="Mudge J."/>
            <person name="Ramaraj T."/>
            <person name="Lindquist I.E."/>
            <person name="Bharti A.K."/>
            <person name="Sundararajan A."/>
            <person name="Cameron C.T."/>
            <person name="Woodward J.E."/>
            <person name="May G.D."/>
            <person name="Brubaker C."/>
            <person name="Broadhvest J."/>
            <person name="Wilkins T.A."/>
        </authorList>
    </citation>
    <scope>NUCLEOTIDE SEQUENCE</scope>
    <source>
        <strain evidence="2">cv. AKA8401</strain>
    </source>
</reference>
<evidence type="ECO:0000313" key="1">
    <source>
        <dbReference type="EMBL" id="KHG30212.1"/>
    </source>
</evidence>